<comment type="pathway">
    <text evidence="1 14">Amino-acid biosynthesis; L-isoleucine biosynthesis; L-isoleucine from 2-oxobutanoate: step 1/4.</text>
</comment>
<dbReference type="GO" id="GO:0009097">
    <property type="term" value="P:isoleucine biosynthetic process"/>
    <property type="evidence" value="ECO:0007669"/>
    <property type="project" value="UniProtKB-UniPathway"/>
</dbReference>
<dbReference type="InterPro" id="IPR029035">
    <property type="entry name" value="DHS-like_NAD/FAD-binding_dom"/>
</dbReference>
<evidence type="ECO:0000256" key="9">
    <source>
        <dbReference type="ARBA" id="ARBA00022827"/>
    </source>
</evidence>
<dbReference type="EC" id="2.2.1.6" evidence="4 14"/>
<evidence type="ECO:0000259" key="17">
    <source>
        <dbReference type="Pfam" id="PF02776"/>
    </source>
</evidence>
<dbReference type="InterPro" id="IPR012001">
    <property type="entry name" value="Thiamin_PyroP_enz_TPP-bd_dom"/>
</dbReference>
<dbReference type="CDD" id="cd07035">
    <property type="entry name" value="TPP_PYR_POX_like"/>
    <property type="match status" value="1"/>
</dbReference>
<dbReference type="GO" id="GO:0050660">
    <property type="term" value="F:flavin adenine dinucleotide binding"/>
    <property type="evidence" value="ECO:0007669"/>
    <property type="project" value="InterPro"/>
</dbReference>
<evidence type="ECO:0000256" key="5">
    <source>
        <dbReference type="ARBA" id="ARBA00022605"/>
    </source>
</evidence>
<dbReference type="Gene3D" id="3.40.50.1220">
    <property type="entry name" value="TPP-binding domain"/>
    <property type="match status" value="1"/>
</dbReference>
<keyword evidence="8 14" id="KW-0479">Metal-binding</keyword>
<evidence type="ECO:0000256" key="7">
    <source>
        <dbReference type="ARBA" id="ARBA00022679"/>
    </source>
</evidence>
<evidence type="ECO:0000256" key="14">
    <source>
        <dbReference type="RuleBase" id="RU003591"/>
    </source>
</evidence>
<dbReference type="InterPro" id="IPR039368">
    <property type="entry name" value="AHAS_TPP"/>
</dbReference>
<proteinExistence type="inferred from homology"/>
<evidence type="ECO:0000313" key="18">
    <source>
        <dbReference type="EMBL" id="KZN40033.1"/>
    </source>
</evidence>
<keyword evidence="11 14" id="KW-0786">Thiamine pyrophosphate</keyword>
<evidence type="ECO:0000256" key="13">
    <source>
        <dbReference type="ARBA" id="ARBA00048670"/>
    </source>
</evidence>
<feature type="domain" description="Thiamine pyrophosphate enzyme TPP-binding" evidence="16">
    <location>
        <begin position="374"/>
        <end position="521"/>
    </location>
</feature>
<dbReference type="Gene3D" id="3.40.50.970">
    <property type="match status" value="2"/>
</dbReference>
<dbReference type="PATRIC" id="fig|1365253.3.peg.5232"/>
<dbReference type="InterPro" id="IPR012846">
    <property type="entry name" value="Acetolactate_synth_lsu"/>
</dbReference>
<protein>
    <recommendedName>
        <fullName evidence="4 14">Acetolactate synthase</fullName>
        <ecNumber evidence="4 14">2.2.1.6</ecNumber>
    </recommendedName>
</protein>
<name>A0A166XDK8_9GAMM</name>
<keyword evidence="5 14" id="KW-0028">Amino-acid biosynthesis</keyword>
<keyword evidence="6" id="KW-0285">Flavoprotein</keyword>
<dbReference type="Proteomes" id="UP000076587">
    <property type="component" value="Unassembled WGS sequence"/>
</dbReference>
<dbReference type="PANTHER" id="PTHR18968">
    <property type="entry name" value="THIAMINE PYROPHOSPHATE ENZYMES"/>
    <property type="match status" value="1"/>
</dbReference>
<evidence type="ECO:0000256" key="6">
    <source>
        <dbReference type="ARBA" id="ARBA00022630"/>
    </source>
</evidence>
<evidence type="ECO:0000259" key="15">
    <source>
        <dbReference type="Pfam" id="PF00205"/>
    </source>
</evidence>
<accession>A0A166XDK8</accession>
<evidence type="ECO:0000256" key="11">
    <source>
        <dbReference type="ARBA" id="ARBA00023052"/>
    </source>
</evidence>
<dbReference type="Pfam" id="PF00205">
    <property type="entry name" value="TPP_enzyme_M"/>
    <property type="match status" value="1"/>
</dbReference>
<dbReference type="CDD" id="cd02015">
    <property type="entry name" value="TPP_AHAS"/>
    <property type="match status" value="1"/>
</dbReference>
<evidence type="ECO:0000256" key="10">
    <source>
        <dbReference type="ARBA" id="ARBA00022842"/>
    </source>
</evidence>
<reference evidence="18 19" key="1">
    <citation type="submission" date="2013-07" db="EMBL/GenBank/DDBJ databases">
        <title>Comparative Genomic and Metabolomic Analysis of Twelve Strains of Pseudoalteromonas luteoviolacea.</title>
        <authorList>
            <person name="Vynne N.G."/>
            <person name="Mansson M."/>
            <person name="Gram L."/>
        </authorList>
    </citation>
    <scope>NUCLEOTIDE SEQUENCE [LARGE SCALE GENOMIC DNA]</scope>
    <source>
        <strain evidence="18 19">NCIMB 1942</strain>
    </source>
</reference>
<dbReference type="UniPathway" id="UPA00049">
    <property type="reaction ID" value="UER00059"/>
</dbReference>
<dbReference type="GO" id="GO:0003984">
    <property type="term" value="F:acetolactate synthase activity"/>
    <property type="evidence" value="ECO:0007669"/>
    <property type="project" value="UniProtKB-EC"/>
</dbReference>
<dbReference type="UniPathway" id="UPA00047">
    <property type="reaction ID" value="UER00055"/>
</dbReference>
<comment type="cofactor">
    <cofactor evidence="14">
        <name>Mg(2+)</name>
        <dbReference type="ChEBI" id="CHEBI:18420"/>
    </cofactor>
    <text evidence="14">Binds 1 Mg(2+) ion per subunit.</text>
</comment>
<feature type="domain" description="Thiamine pyrophosphate enzyme N-terminal TPP-binding" evidence="17">
    <location>
        <begin position="1"/>
        <end position="116"/>
    </location>
</feature>
<sequence length="549" mass="59253">MTGAQMVIDILVKQGVTDVFGYPGGAIMPIYDALYGAPLKHYLTRHEQGAGFAAVGYARSTGKLGVCFATSGPGATNLVTSLADAMMDSVPLLAITGQVPTAAIGSDAFQEVDVLGMSLSCTKHSFMVERVEDLAEVLQQAMHLATSGRPGPVLVDIPKDIQQGQVPYTPWLADAQECDSTSMQELKAANTLLKNAKRPIAYVGGGVQSADAQDELMAFLARTQMPAVSTLKALGSVLPEYEYELGMLGMHGTKAANLAVQECDLLVCIGARFDDRVTGNLAKFAAKAQVLHLDIDAAEVGKRKPAAASLIADLKMSLPQLEGSLTTEEWREHVSQMKRDYAWRYDYPGEKVFAPYLLNKLSRDMPKQTVVCCDVGQHQMWVAQHMKFDHPSNHLSSGGAGTMGFGLPAAIGAQIARPQDTVITVSGDGSIMMNIQELATIRRNNLPVKIVILDNQRLGMVRQWQELFFAGRYSETNLSDNPDFVQLAAVFGIPGQTITHASEVDEAIDNLVSSEGPYILHACIDDKENVWPLVPPGAANDEMITENTQ</sequence>
<dbReference type="GO" id="GO:0030976">
    <property type="term" value="F:thiamine pyrophosphate binding"/>
    <property type="evidence" value="ECO:0007669"/>
    <property type="project" value="UniProtKB-UniRule"/>
</dbReference>
<dbReference type="FunFam" id="3.40.50.970:FF:000016">
    <property type="entry name" value="Acetolactate synthase"/>
    <property type="match status" value="1"/>
</dbReference>
<dbReference type="OrthoDB" id="9785953at2"/>
<evidence type="ECO:0000259" key="16">
    <source>
        <dbReference type="Pfam" id="PF02775"/>
    </source>
</evidence>
<dbReference type="Pfam" id="PF02775">
    <property type="entry name" value="TPP_enzyme_C"/>
    <property type="match status" value="1"/>
</dbReference>
<evidence type="ECO:0000256" key="1">
    <source>
        <dbReference type="ARBA" id="ARBA00004974"/>
    </source>
</evidence>
<dbReference type="FunFam" id="3.40.50.970:FF:000007">
    <property type="entry name" value="Acetolactate synthase"/>
    <property type="match status" value="1"/>
</dbReference>
<comment type="pathway">
    <text evidence="2 14">Amino-acid biosynthesis; L-valine biosynthesis; L-valine from pyruvate: step 1/4.</text>
</comment>
<dbReference type="GO" id="GO:0000287">
    <property type="term" value="F:magnesium ion binding"/>
    <property type="evidence" value="ECO:0007669"/>
    <property type="project" value="UniProtKB-UniRule"/>
</dbReference>
<dbReference type="InterPro" id="IPR029061">
    <property type="entry name" value="THDP-binding"/>
</dbReference>
<dbReference type="InterPro" id="IPR012000">
    <property type="entry name" value="Thiamin_PyroP_enz_cen_dom"/>
</dbReference>
<keyword evidence="10 14" id="KW-0460">Magnesium</keyword>
<comment type="similarity">
    <text evidence="3 14">Belongs to the TPP enzyme family.</text>
</comment>
<dbReference type="EMBL" id="AUXT01000225">
    <property type="protein sequence ID" value="KZN40033.1"/>
    <property type="molecule type" value="Genomic_DNA"/>
</dbReference>
<keyword evidence="12 14" id="KW-0100">Branched-chain amino acid biosynthesis</keyword>
<gene>
    <name evidence="18" type="ORF">N482_21345</name>
</gene>
<evidence type="ECO:0000256" key="3">
    <source>
        <dbReference type="ARBA" id="ARBA00007812"/>
    </source>
</evidence>
<evidence type="ECO:0000313" key="19">
    <source>
        <dbReference type="Proteomes" id="UP000076587"/>
    </source>
</evidence>
<comment type="catalytic activity">
    <reaction evidence="13 14">
        <text>2 pyruvate + H(+) = (2S)-2-acetolactate + CO2</text>
        <dbReference type="Rhea" id="RHEA:25249"/>
        <dbReference type="ChEBI" id="CHEBI:15361"/>
        <dbReference type="ChEBI" id="CHEBI:15378"/>
        <dbReference type="ChEBI" id="CHEBI:16526"/>
        <dbReference type="ChEBI" id="CHEBI:58476"/>
        <dbReference type="EC" id="2.2.1.6"/>
    </reaction>
</comment>
<dbReference type="SUPFAM" id="SSF52467">
    <property type="entry name" value="DHS-like NAD/FAD-binding domain"/>
    <property type="match status" value="1"/>
</dbReference>
<evidence type="ECO:0000256" key="2">
    <source>
        <dbReference type="ARBA" id="ARBA00005025"/>
    </source>
</evidence>
<dbReference type="FunFam" id="3.40.50.1220:FF:000008">
    <property type="entry name" value="Acetolactate synthase"/>
    <property type="match status" value="1"/>
</dbReference>
<dbReference type="InterPro" id="IPR000399">
    <property type="entry name" value="TPP-bd_CS"/>
</dbReference>
<comment type="cofactor">
    <cofactor evidence="14">
        <name>thiamine diphosphate</name>
        <dbReference type="ChEBI" id="CHEBI:58937"/>
    </cofactor>
    <text evidence="14">Binds 1 thiamine pyrophosphate per subunit.</text>
</comment>
<dbReference type="NCBIfam" id="NF006524">
    <property type="entry name" value="PRK08978.1"/>
    <property type="match status" value="1"/>
</dbReference>
<dbReference type="PANTHER" id="PTHR18968:SF142">
    <property type="entry name" value="ACETOLACTATE SYNTHASE"/>
    <property type="match status" value="1"/>
</dbReference>
<dbReference type="AlphaFoldDB" id="A0A166XDK8"/>
<dbReference type="GO" id="GO:0005948">
    <property type="term" value="C:acetolactate synthase complex"/>
    <property type="evidence" value="ECO:0007669"/>
    <property type="project" value="UniProtKB-ARBA"/>
</dbReference>
<comment type="caution">
    <text evidence="18">The sequence shown here is derived from an EMBL/GenBank/DDBJ whole genome shotgun (WGS) entry which is preliminary data.</text>
</comment>
<dbReference type="RefSeq" id="WP_063379430.1">
    <property type="nucleotide sequence ID" value="NZ_AUXT01000225.1"/>
</dbReference>
<keyword evidence="9" id="KW-0274">FAD</keyword>
<dbReference type="NCBIfam" id="TIGR00118">
    <property type="entry name" value="acolac_lg"/>
    <property type="match status" value="1"/>
</dbReference>
<evidence type="ECO:0000256" key="8">
    <source>
        <dbReference type="ARBA" id="ARBA00022723"/>
    </source>
</evidence>
<evidence type="ECO:0000256" key="12">
    <source>
        <dbReference type="ARBA" id="ARBA00023304"/>
    </source>
</evidence>
<organism evidence="18 19">
    <name type="scientific">Pseudoalteromonas luteoviolacea NCIMB 1942</name>
    <dbReference type="NCBI Taxonomy" id="1365253"/>
    <lineage>
        <taxon>Bacteria</taxon>
        <taxon>Pseudomonadati</taxon>
        <taxon>Pseudomonadota</taxon>
        <taxon>Gammaproteobacteria</taxon>
        <taxon>Alteromonadales</taxon>
        <taxon>Pseudoalteromonadaceae</taxon>
        <taxon>Pseudoalteromonas</taxon>
    </lineage>
</organism>
<keyword evidence="7 14" id="KW-0808">Transferase</keyword>
<evidence type="ECO:0000256" key="4">
    <source>
        <dbReference type="ARBA" id="ARBA00013145"/>
    </source>
</evidence>
<dbReference type="InterPro" id="IPR045229">
    <property type="entry name" value="TPP_enz"/>
</dbReference>
<feature type="domain" description="Thiamine pyrophosphate enzyme central" evidence="15">
    <location>
        <begin position="187"/>
        <end position="321"/>
    </location>
</feature>
<dbReference type="SUPFAM" id="SSF52518">
    <property type="entry name" value="Thiamin diphosphate-binding fold (THDP-binding)"/>
    <property type="match status" value="2"/>
</dbReference>
<dbReference type="GO" id="GO:0009099">
    <property type="term" value="P:L-valine biosynthetic process"/>
    <property type="evidence" value="ECO:0007669"/>
    <property type="project" value="UniProtKB-UniPathway"/>
</dbReference>
<dbReference type="InterPro" id="IPR011766">
    <property type="entry name" value="TPP_enzyme_TPP-bd"/>
</dbReference>
<dbReference type="Pfam" id="PF02776">
    <property type="entry name" value="TPP_enzyme_N"/>
    <property type="match status" value="1"/>
</dbReference>
<dbReference type="PROSITE" id="PS00187">
    <property type="entry name" value="TPP_ENZYMES"/>
    <property type="match status" value="1"/>
</dbReference>